<keyword evidence="3" id="KW-1185">Reference proteome</keyword>
<dbReference type="Proteomes" id="UP000199008">
    <property type="component" value="Unassembled WGS sequence"/>
</dbReference>
<evidence type="ECO:0000313" key="3">
    <source>
        <dbReference type="Proteomes" id="UP000199008"/>
    </source>
</evidence>
<gene>
    <name evidence="2" type="ORF">SAMN05216216_12713</name>
</gene>
<evidence type="ECO:0000313" key="2">
    <source>
        <dbReference type="EMBL" id="SDL16960.1"/>
    </source>
</evidence>
<keyword evidence="1" id="KW-0472">Membrane</keyword>
<protein>
    <submittedName>
        <fullName evidence="2">Uncharacterized protein</fullName>
    </submittedName>
</protein>
<feature type="transmembrane region" description="Helical" evidence="1">
    <location>
        <begin position="151"/>
        <end position="172"/>
    </location>
</feature>
<dbReference type="OrthoDB" id="9840579at2"/>
<accession>A0A1G9HVF6</accession>
<dbReference type="EMBL" id="FNFY01000027">
    <property type="protein sequence ID" value="SDL16960.1"/>
    <property type="molecule type" value="Genomic_DNA"/>
</dbReference>
<name>A0A1G9HVF6_9BACL</name>
<dbReference type="RefSeq" id="WP_092987668.1">
    <property type="nucleotide sequence ID" value="NZ_FNFY01000027.1"/>
</dbReference>
<dbReference type="STRING" id="576118.SAMN05216216_12713"/>
<reference evidence="3" key="1">
    <citation type="submission" date="2016-10" db="EMBL/GenBank/DDBJ databases">
        <authorList>
            <person name="Varghese N."/>
            <person name="Submissions S."/>
        </authorList>
    </citation>
    <scope>NUCLEOTIDE SEQUENCE [LARGE SCALE GENOMIC DNA]</scope>
    <source>
        <strain evidence="3">CGMCC 1.8895</strain>
    </source>
</reference>
<keyword evidence="1" id="KW-1133">Transmembrane helix</keyword>
<feature type="transmembrane region" description="Helical" evidence="1">
    <location>
        <begin position="178"/>
        <end position="199"/>
    </location>
</feature>
<keyword evidence="1" id="KW-0812">Transmembrane</keyword>
<proteinExistence type="predicted"/>
<evidence type="ECO:0000256" key="1">
    <source>
        <dbReference type="SAM" id="Phobius"/>
    </source>
</evidence>
<organism evidence="2 3">
    <name type="scientific">Lacicoccus qingdaonensis</name>
    <dbReference type="NCBI Taxonomy" id="576118"/>
    <lineage>
        <taxon>Bacteria</taxon>
        <taxon>Bacillati</taxon>
        <taxon>Bacillota</taxon>
        <taxon>Bacilli</taxon>
        <taxon>Bacillales</taxon>
        <taxon>Salinicoccaceae</taxon>
        <taxon>Lacicoccus</taxon>
    </lineage>
</organism>
<dbReference type="AlphaFoldDB" id="A0A1G9HVF6"/>
<sequence length="258" mass="30270">MNIMMGIVYYVIIAWLILKGPDHFNRSEIKKTYQPRDDESVHTPQEVIKMYEAGNMNKAMAYQLIDQQTFMVFHKMLDKEPLLVYEMANGFFNRHSISNVAHTLKIIGYCHIIFTPHGLEKGTPQSMIRMGPALFRNKMTKSVFLGITRRMFVFLSLFTVIAAILAGDLMFALEFLPFVLILTLISYTVYILRELWLYIRQNRFSLKTAGEMGFDMDDADYLRRYLRKSLFRFIVLQFILTIFMFVLTLWMLVAFNAS</sequence>
<feature type="transmembrane region" description="Helical" evidence="1">
    <location>
        <begin position="233"/>
        <end position="255"/>
    </location>
</feature>